<dbReference type="PANTHER" id="PTHR22617">
    <property type="entry name" value="CHEMOTAXIS SENSOR HISTIDINE KINASE-RELATED"/>
    <property type="match status" value="1"/>
</dbReference>
<dbReference type="InterPro" id="IPR002545">
    <property type="entry name" value="CheW-lke_dom"/>
</dbReference>
<feature type="domain" description="CheW-like" evidence="4">
    <location>
        <begin position="80"/>
        <end position="222"/>
    </location>
</feature>
<dbReference type="GO" id="GO:0005829">
    <property type="term" value="C:cytosol"/>
    <property type="evidence" value="ECO:0007669"/>
    <property type="project" value="TreeGrafter"/>
</dbReference>
<evidence type="ECO:0000256" key="1">
    <source>
        <dbReference type="ARBA" id="ARBA00004496"/>
    </source>
</evidence>
<dbReference type="Pfam" id="PF01584">
    <property type="entry name" value="CheW"/>
    <property type="match status" value="1"/>
</dbReference>
<dbReference type="SUPFAM" id="SSF50341">
    <property type="entry name" value="CheW-like"/>
    <property type="match status" value="1"/>
</dbReference>
<evidence type="ECO:0000313" key="5">
    <source>
        <dbReference type="EMBL" id="SDH59513.1"/>
    </source>
</evidence>
<dbReference type="STRING" id="428992.SAMN05216272_10280"/>
<dbReference type="AlphaFoldDB" id="A0A1G8DP61"/>
<keyword evidence="3" id="KW-0963">Cytoplasm</keyword>
<sequence>MFEQNYRLHLDAAAEVLDDCWNRIGVRGDKSCARLAEHVRCLNCPVFAAAATRLLDRYVLGDEAAEATSVEPAEAVEALGEAHLLFRLGAEWLALRTLALVEVAPACPVHSLPHPRSPALLGVANVHGTLVACLSLAELLGLAPAAAPEEGGRRVPRMLILAAAGGPIVAPVDEVDGIHPLNPARERSLQAGSSRFTQDVLLWRSRSVSLLDHQALLAAATRSLA</sequence>
<dbReference type="InterPro" id="IPR039315">
    <property type="entry name" value="CheW"/>
</dbReference>
<evidence type="ECO:0000256" key="2">
    <source>
        <dbReference type="ARBA" id="ARBA00021483"/>
    </source>
</evidence>
<evidence type="ECO:0000256" key="3">
    <source>
        <dbReference type="ARBA" id="ARBA00022490"/>
    </source>
</evidence>
<comment type="subcellular location">
    <subcellularLocation>
        <location evidence="1">Cytoplasm</location>
    </subcellularLocation>
</comment>
<accession>A0A1G8DP61</accession>
<proteinExistence type="predicted"/>
<reference evidence="6" key="1">
    <citation type="submission" date="2016-10" db="EMBL/GenBank/DDBJ databases">
        <authorList>
            <person name="Varghese N."/>
            <person name="Submissions S."/>
        </authorList>
    </citation>
    <scope>NUCLEOTIDE SEQUENCE [LARGE SCALE GENOMIC DNA]</scope>
    <source>
        <strain evidence="6">CCM 7469</strain>
    </source>
</reference>
<gene>
    <name evidence="5" type="ORF">SAMN05216272_10280</name>
</gene>
<dbReference type="GO" id="GO:0007165">
    <property type="term" value="P:signal transduction"/>
    <property type="evidence" value="ECO:0007669"/>
    <property type="project" value="InterPro"/>
</dbReference>
<evidence type="ECO:0000313" key="6">
    <source>
        <dbReference type="Proteomes" id="UP000199636"/>
    </source>
</evidence>
<dbReference type="EMBL" id="FNDS01000002">
    <property type="protein sequence ID" value="SDH59513.1"/>
    <property type="molecule type" value="Genomic_DNA"/>
</dbReference>
<dbReference type="InterPro" id="IPR036061">
    <property type="entry name" value="CheW-like_dom_sf"/>
</dbReference>
<dbReference type="RefSeq" id="WP_090261353.1">
    <property type="nucleotide sequence ID" value="NZ_FNDS01000002.1"/>
</dbReference>
<dbReference type="Proteomes" id="UP000199636">
    <property type="component" value="Unassembled WGS sequence"/>
</dbReference>
<evidence type="ECO:0000259" key="4">
    <source>
        <dbReference type="PROSITE" id="PS50851"/>
    </source>
</evidence>
<keyword evidence="6" id="KW-1185">Reference proteome</keyword>
<dbReference type="GO" id="GO:0006935">
    <property type="term" value="P:chemotaxis"/>
    <property type="evidence" value="ECO:0007669"/>
    <property type="project" value="InterPro"/>
</dbReference>
<name>A0A1G8DP61_9PSED</name>
<organism evidence="5 6">
    <name type="scientific">Pseudomonas panipatensis</name>
    <dbReference type="NCBI Taxonomy" id="428992"/>
    <lineage>
        <taxon>Bacteria</taxon>
        <taxon>Pseudomonadati</taxon>
        <taxon>Pseudomonadota</taxon>
        <taxon>Gammaproteobacteria</taxon>
        <taxon>Pseudomonadales</taxon>
        <taxon>Pseudomonadaceae</taxon>
        <taxon>Pseudomonas</taxon>
    </lineage>
</organism>
<dbReference type="Gene3D" id="2.40.50.180">
    <property type="entry name" value="CheA-289, Domain 4"/>
    <property type="match status" value="1"/>
</dbReference>
<dbReference type="PANTHER" id="PTHR22617:SF45">
    <property type="entry name" value="CHEMOTAXIS PROTEIN CHEW"/>
    <property type="match status" value="1"/>
</dbReference>
<dbReference type="OrthoDB" id="21516at2"/>
<dbReference type="PROSITE" id="PS50851">
    <property type="entry name" value="CHEW"/>
    <property type="match status" value="1"/>
</dbReference>
<protein>
    <recommendedName>
        <fullName evidence="2">Chemotaxis protein CheW</fullName>
    </recommendedName>
</protein>